<dbReference type="Proteomes" id="UP001295423">
    <property type="component" value="Unassembled WGS sequence"/>
</dbReference>
<evidence type="ECO:0000313" key="2">
    <source>
        <dbReference type="EMBL" id="CAJ1937228.1"/>
    </source>
</evidence>
<feature type="chain" id="PRO_5042073176" evidence="1">
    <location>
        <begin position="24"/>
        <end position="130"/>
    </location>
</feature>
<comment type="caution">
    <text evidence="2">The sequence shown here is derived from an EMBL/GenBank/DDBJ whole genome shotgun (WGS) entry which is preliminary data.</text>
</comment>
<sequence length="130" mass="14396">MESPKIRRVVILYPLLLANVICGRQICIDVGSDQFSCTHDFFATRYQVDGSTIDVGVTQRIDGSEIEKAAIREVLARMDSYFFNEVLAMPEYEYARPRCSAPFGVLSGSVNQTEFSCSVTVQLHAASACC</sequence>
<evidence type="ECO:0000313" key="3">
    <source>
        <dbReference type="Proteomes" id="UP001295423"/>
    </source>
</evidence>
<dbReference type="EMBL" id="CAKOGP040000618">
    <property type="protein sequence ID" value="CAJ1937228.1"/>
    <property type="molecule type" value="Genomic_DNA"/>
</dbReference>
<feature type="signal peptide" evidence="1">
    <location>
        <begin position="1"/>
        <end position="23"/>
    </location>
</feature>
<proteinExistence type="predicted"/>
<organism evidence="2 3">
    <name type="scientific">Cylindrotheca closterium</name>
    <dbReference type="NCBI Taxonomy" id="2856"/>
    <lineage>
        <taxon>Eukaryota</taxon>
        <taxon>Sar</taxon>
        <taxon>Stramenopiles</taxon>
        <taxon>Ochrophyta</taxon>
        <taxon>Bacillariophyta</taxon>
        <taxon>Bacillariophyceae</taxon>
        <taxon>Bacillariophycidae</taxon>
        <taxon>Bacillariales</taxon>
        <taxon>Bacillariaceae</taxon>
        <taxon>Cylindrotheca</taxon>
    </lineage>
</organism>
<gene>
    <name evidence="2" type="ORF">CYCCA115_LOCUS5568</name>
</gene>
<protein>
    <submittedName>
        <fullName evidence="2">Uncharacterized protein</fullName>
    </submittedName>
</protein>
<accession>A0AAD2CQN9</accession>
<reference evidence="2" key="1">
    <citation type="submission" date="2023-08" db="EMBL/GenBank/DDBJ databases">
        <authorList>
            <person name="Audoor S."/>
            <person name="Bilcke G."/>
        </authorList>
    </citation>
    <scope>NUCLEOTIDE SEQUENCE</scope>
</reference>
<dbReference type="AlphaFoldDB" id="A0AAD2CQN9"/>
<evidence type="ECO:0000256" key="1">
    <source>
        <dbReference type="SAM" id="SignalP"/>
    </source>
</evidence>
<keyword evidence="1" id="KW-0732">Signal</keyword>
<keyword evidence="3" id="KW-1185">Reference proteome</keyword>
<name>A0AAD2CQN9_9STRA</name>